<keyword evidence="2" id="KW-1185">Reference proteome</keyword>
<dbReference type="RefSeq" id="WP_007576280.1">
    <property type="nucleotide sequence ID" value="NZ_GL945017.1"/>
</dbReference>
<keyword evidence="1" id="KW-0808">Transferase</keyword>
<evidence type="ECO:0000313" key="2">
    <source>
        <dbReference type="Proteomes" id="UP000002772"/>
    </source>
</evidence>
<protein>
    <submittedName>
        <fullName evidence="1">Carbonic anhydrase/acetyltransferase isoleucine patch superfamily</fullName>
    </submittedName>
</protein>
<evidence type="ECO:0000313" key="1">
    <source>
        <dbReference type="EMBL" id="EGN58219.1"/>
    </source>
</evidence>
<dbReference type="InterPro" id="IPR050484">
    <property type="entry name" value="Transf_Hexapept/Carb_Anhydrase"/>
</dbReference>
<dbReference type="GO" id="GO:0016740">
    <property type="term" value="F:transferase activity"/>
    <property type="evidence" value="ECO:0007669"/>
    <property type="project" value="UniProtKB-KW"/>
</dbReference>
<dbReference type="HOGENOM" id="CLU_064827_4_1_10"/>
<dbReference type="CDD" id="cd04645">
    <property type="entry name" value="LbH_gamma_CA_like"/>
    <property type="match status" value="1"/>
</dbReference>
<dbReference type="PANTHER" id="PTHR13061">
    <property type="entry name" value="DYNACTIN SUBUNIT P25"/>
    <property type="match status" value="1"/>
</dbReference>
<dbReference type="Gene3D" id="2.160.10.10">
    <property type="entry name" value="Hexapeptide repeat proteins"/>
    <property type="match status" value="1"/>
</dbReference>
<dbReference type="InterPro" id="IPR011004">
    <property type="entry name" value="Trimer_LpxA-like_sf"/>
</dbReference>
<organism evidence="1 2">
    <name type="scientific">Hallella multisaccharivorax DSM 17128</name>
    <dbReference type="NCBI Taxonomy" id="688246"/>
    <lineage>
        <taxon>Bacteria</taxon>
        <taxon>Pseudomonadati</taxon>
        <taxon>Bacteroidota</taxon>
        <taxon>Bacteroidia</taxon>
        <taxon>Bacteroidales</taxon>
        <taxon>Prevotellaceae</taxon>
        <taxon>Hallella</taxon>
    </lineage>
</organism>
<dbReference type="Pfam" id="PF00132">
    <property type="entry name" value="Hexapep"/>
    <property type="match status" value="1"/>
</dbReference>
<dbReference type="AlphaFoldDB" id="F8N646"/>
<accession>F8N646</accession>
<dbReference type="Proteomes" id="UP000002772">
    <property type="component" value="Unassembled WGS sequence"/>
</dbReference>
<sequence>MESPRSPLVKAVRGKKPRWGKHCYFAENATLAGDIMMGDDCSVWFGAVLCADVDAIRVGNRVNIQDCACVHQTAGYPVVIEDDVSVGHGAVVHACTVHRRALIGMNAVVLDGAEIGEGAIVAAGAVVLSGTRVGPYEIWAGVPAKCVKKAAPEQARAFADHYLSIKEWY</sequence>
<dbReference type="InterPro" id="IPR047324">
    <property type="entry name" value="LbH_gamma_CA-like"/>
</dbReference>
<dbReference type="OrthoDB" id="9803036at2"/>
<name>F8N646_9BACT</name>
<gene>
    <name evidence="1" type="ORF">Premu_2874</name>
</gene>
<dbReference type="STRING" id="688246.Premu_2874"/>
<dbReference type="EMBL" id="GL945017">
    <property type="protein sequence ID" value="EGN58219.1"/>
    <property type="molecule type" value="Genomic_DNA"/>
</dbReference>
<dbReference type="eggNOG" id="COG0663">
    <property type="taxonomic scope" value="Bacteria"/>
</dbReference>
<dbReference type="PANTHER" id="PTHR13061:SF29">
    <property type="entry name" value="GAMMA CARBONIC ANHYDRASE-LIKE 1, MITOCHONDRIAL-RELATED"/>
    <property type="match status" value="1"/>
</dbReference>
<dbReference type="SUPFAM" id="SSF51161">
    <property type="entry name" value="Trimeric LpxA-like enzymes"/>
    <property type="match status" value="1"/>
</dbReference>
<dbReference type="InterPro" id="IPR001451">
    <property type="entry name" value="Hexapep"/>
</dbReference>
<proteinExistence type="predicted"/>
<reference evidence="2" key="1">
    <citation type="journal article" date="2011" name="Stand. Genomic Sci.">
        <title>Non-contiguous finished genome sequence of the opportunistic oral pathogen Prevotella multisaccharivorax type strain (PPPA20).</title>
        <authorList>
            <person name="Pati A."/>
            <person name="Gronow S."/>
            <person name="Lu M."/>
            <person name="Lapidus A."/>
            <person name="Nolan M."/>
            <person name="Lucas S."/>
            <person name="Hammon N."/>
            <person name="Deshpande S."/>
            <person name="Cheng J.F."/>
            <person name="Tapia R."/>
            <person name="Han C."/>
            <person name="Goodwin L."/>
            <person name="Pitluck S."/>
            <person name="Liolios K."/>
            <person name="Pagani I."/>
            <person name="Mavromatis K."/>
            <person name="Mikhailova N."/>
            <person name="Huntemann M."/>
            <person name="Chen A."/>
            <person name="Palaniappan K."/>
            <person name="Land M."/>
            <person name="Hauser L."/>
            <person name="Detter J.C."/>
            <person name="Brambilla E.M."/>
            <person name="Rohde M."/>
            <person name="Goker M."/>
            <person name="Woyke T."/>
            <person name="Bristow J."/>
            <person name="Eisen J.A."/>
            <person name="Markowitz V."/>
            <person name="Hugenholtz P."/>
            <person name="Kyrpides N.C."/>
            <person name="Klenk H.P."/>
            <person name="Ivanova N."/>
        </authorList>
    </citation>
    <scope>NUCLEOTIDE SEQUENCE [LARGE SCALE GENOMIC DNA]</scope>
    <source>
        <strain evidence="2">DSM 17128</strain>
    </source>
</reference>